<keyword evidence="3" id="KW-1185">Reference proteome</keyword>
<feature type="compositionally biased region" description="Low complexity" evidence="1">
    <location>
        <begin position="145"/>
        <end position="157"/>
    </location>
</feature>
<evidence type="ECO:0000313" key="2">
    <source>
        <dbReference type="EMBL" id="KAG8379764.1"/>
    </source>
</evidence>
<proteinExistence type="predicted"/>
<dbReference type="InterPro" id="IPR045026">
    <property type="entry name" value="LIMYB"/>
</dbReference>
<reference evidence="2" key="1">
    <citation type="submission" date="2019-10" db="EMBL/GenBank/DDBJ databases">
        <authorList>
            <person name="Zhang R."/>
            <person name="Pan Y."/>
            <person name="Wang J."/>
            <person name="Ma R."/>
            <person name="Yu S."/>
        </authorList>
    </citation>
    <scope>NUCLEOTIDE SEQUENCE</scope>
    <source>
        <strain evidence="2">LA-IB0</strain>
        <tissue evidence="2">Leaf</tissue>
    </source>
</reference>
<protein>
    <submittedName>
        <fullName evidence="2">Uncharacterized protein</fullName>
    </submittedName>
</protein>
<sequence length="437" mass="49099">MPRGKGKGKELDDSKPKRCHSYIAKWPPICERVFIEACHEEFVQGLGWDYKRNTITGPDDVIASLVANVMDGERLVEAGLQCFDLCTEMFKDNVATGAMARSSTQTPLDDDVDEVNSKTGGSSDRSRIRGRNVTEDVSMGGGESTGFSTSGIGSGTSNKHRPRTRQSQRESKFNDVLDEWREMNEARSIRTGLEAKQSCDACLAILNNMEGLCPYQHVKAVHVLAMMAPRRKYNLDDEPEDLWTEDVEERFMNIVIDTNITTGESNIPDASRYFLTGERRWDLLKEVFSDPNATEEENDHILRDEEVTTSHARDGDTIVLSDARHGDSIVLSDDIPTEFPWSHQIFAQGANLVAQDSYNGSSCASNNVNNVNSEDDLASHMYRQAHASGSSKQENPVTLDHEINHMERVDVGCMFQISLMKLYDDQQIFIFYLVCFR</sequence>
<dbReference type="EMBL" id="WHWC01000007">
    <property type="protein sequence ID" value="KAG8379764.1"/>
    <property type="molecule type" value="Genomic_DNA"/>
</dbReference>
<dbReference type="PANTHER" id="PTHR47584:SF14">
    <property type="entry name" value="L10-INTERACTING MYB DOMAIN-CONTAINING PROTEIN-LIKE"/>
    <property type="match status" value="1"/>
</dbReference>
<comment type="caution">
    <text evidence="2">The sequence shown here is derived from an EMBL/GenBank/DDBJ whole genome shotgun (WGS) entry which is preliminary data.</text>
</comment>
<feature type="region of interest" description="Disordered" evidence="1">
    <location>
        <begin position="101"/>
        <end position="172"/>
    </location>
</feature>
<evidence type="ECO:0000256" key="1">
    <source>
        <dbReference type="SAM" id="MobiDB-lite"/>
    </source>
</evidence>
<gene>
    <name evidence="2" type="ORF">BUALT_Bualt07G0123400</name>
</gene>
<accession>A0AAV6XBG4</accession>
<organism evidence="2 3">
    <name type="scientific">Buddleja alternifolia</name>
    <dbReference type="NCBI Taxonomy" id="168488"/>
    <lineage>
        <taxon>Eukaryota</taxon>
        <taxon>Viridiplantae</taxon>
        <taxon>Streptophyta</taxon>
        <taxon>Embryophyta</taxon>
        <taxon>Tracheophyta</taxon>
        <taxon>Spermatophyta</taxon>
        <taxon>Magnoliopsida</taxon>
        <taxon>eudicotyledons</taxon>
        <taxon>Gunneridae</taxon>
        <taxon>Pentapetalae</taxon>
        <taxon>asterids</taxon>
        <taxon>lamiids</taxon>
        <taxon>Lamiales</taxon>
        <taxon>Scrophulariaceae</taxon>
        <taxon>Buddlejeae</taxon>
        <taxon>Buddleja</taxon>
    </lineage>
</organism>
<dbReference type="PANTHER" id="PTHR47584">
    <property type="match status" value="1"/>
</dbReference>
<evidence type="ECO:0000313" key="3">
    <source>
        <dbReference type="Proteomes" id="UP000826271"/>
    </source>
</evidence>
<dbReference type="AlphaFoldDB" id="A0AAV6XBG4"/>
<name>A0AAV6XBG4_9LAMI</name>
<dbReference type="Proteomes" id="UP000826271">
    <property type="component" value="Unassembled WGS sequence"/>
</dbReference>